<evidence type="ECO:0000256" key="1">
    <source>
        <dbReference type="SAM" id="MobiDB-lite"/>
    </source>
</evidence>
<dbReference type="EMBL" id="CP020443">
    <property type="protein sequence ID" value="ARC38760.1"/>
    <property type="molecule type" value="Genomic_DNA"/>
</dbReference>
<dbReference type="InterPro" id="IPR047611">
    <property type="entry name" value="RepABC_RepC"/>
</dbReference>
<dbReference type="GO" id="GO:0006355">
    <property type="term" value="P:regulation of DNA-templated transcription"/>
    <property type="evidence" value="ECO:0007669"/>
    <property type="project" value="UniProtKB-ARBA"/>
</dbReference>
<evidence type="ECO:0000313" key="4">
    <source>
        <dbReference type="EMBL" id="ARC38760.1"/>
    </source>
</evidence>
<keyword evidence="4" id="KW-0614">Plasmid</keyword>
<dbReference type="NCBIfam" id="NF040974">
    <property type="entry name" value="RepABC_RepC"/>
    <property type="match status" value="1"/>
</dbReference>
<geneLocation type="plasmid" evidence="4 5">
    <name>unnamed3</name>
</geneLocation>
<dbReference type="KEGG" id="pye:A6J80_20915"/>
<dbReference type="eggNOG" id="COG1846">
    <property type="taxonomic scope" value="Bacteria"/>
</dbReference>
<dbReference type="Proteomes" id="UP000191257">
    <property type="component" value="Plasmid unnamed3"/>
</dbReference>
<dbReference type="AlphaFoldDB" id="A0A1V0GY79"/>
<sequence>MQFCCLVRSRMRHISTTPFGRRPVTAGLLAHHALAEAPARLDPADKWAILQDLTEARAAFGLTDRNLAVLSALLSFHPDRKLVDGPLTVFPSNASLGARLHGMPESTLRRHLAALVDAGIVLRHDSPNGKRYALRDGRGQIDRVFGFDLRPLLLRADEIAAAAEAARETARQIRHNRQTVILLMRDLTKILDMADAAADITADHRARLAALQPMLRRKLDAEALSRLKVGLRSLRDEILAALPNTPEMGGNDSQNERHHHNTNPESFESESAQITPETEALPLEIVLKAAPEIQDYSPDPIRHWHQFDALASFVHPMLGITSETWRQAGQNLGAQNRAIALACILQRADRIRSPGAYLRRLATGGDFQPGPMVLALLRSDQMARG</sequence>
<feature type="domain" description="Plasmid replication protein C C-terminal" evidence="3">
    <location>
        <begin position="282"/>
        <end position="378"/>
    </location>
</feature>
<dbReference type="Gene3D" id="1.10.10.10">
    <property type="entry name" value="Winged helix-like DNA-binding domain superfamily/Winged helix DNA-binding domain"/>
    <property type="match status" value="1"/>
</dbReference>
<gene>
    <name evidence="4" type="ORF">A6J80_20915</name>
</gene>
<evidence type="ECO:0000259" key="3">
    <source>
        <dbReference type="Pfam" id="PF11800"/>
    </source>
</evidence>
<accession>A0A1V0GY79</accession>
<feature type="region of interest" description="Disordered" evidence="1">
    <location>
        <begin position="243"/>
        <end position="272"/>
    </location>
</feature>
<feature type="compositionally biased region" description="Polar residues" evidence="1">
    <location>
        <begin position="263"/>
        <end position="272"/>
    </location>
</feature>
<evidence type="ECO:0000313" key="5">
    <source>
        <dbReference type="Proteomes" id="UP000191257"/>
    </source>
</evidence>
<keyword evidence="5" id="KW-1185">Reference proteome</keyword>
<dbReference type="InterPro" id="IPR005090">
    <property type="entry name" value="RepC_N"/>
</dbReference>
<dbReference type="SUPFAM" id="SSF46785">
    <property type="entry name" value="Winged helix' DNA-binding domain"/>
    <property type="match status" value="1"/>
</dbReference>
<dbReference type="Pfam" id="PF11800">
    <property type="entry name" value="RP-C_C"/>
    <property type="match status" value="1"/>
</dbReference>
<protein>
    <submittedName>
        <fullName evidence="4">Replication initiation protein</fullName>
    </submittedName>
</protein>
<reference evidence="4" key="1">
    <citation type="submission" date="2017-12" db="EMBL/GenBank/DDBJ databases">
        <title>FDA dAtabase for Regulatory Grade micrObial Sequences (FDA-ARGOS): Supporting development and validation of Infectious Disease Dx tests.</title>
        <authorList>
            <person name="Campos J."/>
            <person name="Goldberg B."/>
            <person name="Tallon L."/>
            <person name="Sadzewicz L."/>
            <person name="Sengamalay N."/>
            <person name="Ott S."/>
            <person name="Godinez A."/>
            <person name="Nagaraj S."/>
            <person name="Vyas G."/>
            <person name="Aluvathingal J."/>
            <person name="Nadendla S."/>
            <person name="Geyer C."/>
            <person name="Nandy P."/>
            <person name="Hobson J."/>
            <person name="Sichtig H."/>
        </authorList>
    </citation>
    <scope>NUCLEOTIDE SEQUENCE</scope>
    <source>
        <strain evidence="4">FDAARGOS_252</strain>
        <plasmid evidence="4">unnamed3</plasmid>
    </source>
</reference>
<proteinExistence type="predicted"/>
<name>A0A1V0GY79_9RHOB</name>
<evidence type="ECO:0000259" key="2">
    <source>
        <dbReference type="Pfam" id="PF03428"/>
    </source>
</evidence>
<dbReference type="InterPro" id="IPR036390">
    <property type="entry name" value="WH_DNA-bd_sf"/>
</dbReference>
<dbReference type="InterPro" id="IPR021760">
    <property type="entry name" value="RepC_C"/>
</dbReference>
<feature type="domain" description="Plasmid replication protein C N-terminal" evidence="2">
    <location>
        <begin position="22"/>
        <end position="194"/>
    </location>
</feature>
<dbReference type="Pfam" id="PF03428">
    <property type="entry name" value="RP-C"/>
    <property type="match status" value="1"/>
</dbReference>
<organism evidence="4 5">
    <name type="scientific">Paracoccus yeei</name>
    <dbReference type="NCBI Taxonomy" id="147645"/>
    <lineage>
        <taxon>Bacteria</taxon>
        <taxon>Pseudomonadati</taxon>
        <taxon>Pseudomonadota</taxon>
        <taxon>Alphaproteobacteria</taxon>
        <taxon>Rhodobacterales</taxon>
        <taxon>Paracoccaceae</taxon>
        <taxon>Paracoccus</taxon>
    </lineage>
</organism>
<dbReference type="CDD" id="cd00090">
    <property type="entry name" value="HTH_ARSR"/>
    <property type="match status" value="1"/>
</dbReference>
<dbReference type="InterPro" id="IPR036388">
    <property type="entry name" value="WH-like_DNA-bd_sf"/>
</dbReference>
<dbReference type="InterPro" id="IPR011991">
    <property type="entry name" value="ArsR-like_HTH"/>
</dbReference>